<dbReference type="EMBL" id="GBRH01258895">
    <property type="protein sequence ID" value="JAD39000.1"/>
    <property type="molecule type" value="Transcribed_RNA"/>
</dbReference>
<evidence type="ECO:0000313" key="1">
    <source>
        <dbReference type="EMBL" id="JAD39000.1"/>
    </source>
</evidence>
<reference evidence="1" key="2">
    <citation type="journal article" date="2015" name="Data Brief">
        <title>Shoot transcriptome of the giant reed, Arundo donax.</title>
        <authorList>
            <person name="Barrero R.A."/>
            <person name="Guerrero F.D."/>
            <person name="Moolhuijzen P."/>
            <person name="Goolsby J.A."/>
            <person name="Tidwell J."/>
            <person name="Bellgard S.E."/>
            <person name="Bellgard M.I."/>
        </authorList>
    </citation>
    <scope>NUCLEOTIDE SEQUENCE</scope>
    <source>
        <tissue evidence="1">Shoot tissue taken approximately 20 cm above the soil surface</tissue>
    </source>
</reference>
<accession>A0A0A8ZQF6</accession>
<organism evidence="1">
    <name type="scientific">Arundo donax</name>
    <name type="common">Giant reed</name>
    <name type="synonym">Donax arundinaceus</name>
    <dbReference type="NCBI Taxonomy" id="35708"/>
    <lineage>
        <taxon>Eukaryota</taxon>
        <taxon>Viridiplantae</taxon>
        <taxon>Streptophyta</taxon>
        <taxon>Embryophyta</taxon>
        <taxon>Tracheophyta</taxon>
        <taxon>Spermatophyta</taxon>
        <taxon>Magnoliopsida</taxon>
        <taxon>Liliopsida</taxon>
        <taxon>Poales</taxon>
        <taxon>Poaceae</taxon>
        <taxon>PACMAD clade</taxon>
        <taxon>Arundinoideae</taxon>
        <taxon>Arundineae</taxon>
        <taxon>Arundo</taxon>
    </lineage>
</organism>
<protein>
    <submittedName>
        <fullName evidence="1">Uncharacterized protein</fullName>
    </submittedName>
</protein>
<dbReference type="AlphaFoldDB" id="A0A0A8ZQF6"/>
<proteinExistence type="predicted"/>
<sequence length="26" mass="2809">MLWSTAAVYSWTWKHGTVITATGLAG</sequence>
<name>A0A0A8ZQF6_ARUDO</name>
<reference evidence="1" key="1">
    <citation type="submission" date="2014-09" db="EMBL/GenBank/DDBJ databases">
        <authorList>
            <person name="Magalhaes I.L.F."/>
            <person name="Oliveira U."/>
            <person name="Santos F.R."/>
            <person name="Vidigal T.H.D.A."/>
            <person name="Brescovit A.D."/>
            <person name="Santos A.J."/>
        </authorList>
    </citation>
    <scope>NUCLEOTIDE SEQUENCE</scope>
    <source>
        <tissue evidence="1">Shoot tissue taken approximately 20 cm above the soil surface</tissue>
    </source>
</reference>